<dbReference type="AlphaFoldDB" id="A0A1V1NWL9"/>
<dbReference type="EMBL" id="ATBP01001640">
    <property type="protein sequence ID" value="ETR66958.1"/>
    <property type="molecule type" value="Genomic_DNA"/>
</dbReference>
<organism evidence="1 2">
    <name type="scientific">Candidatus Magnetoglobus multicellularis str. Araruama</name>
    <dbReference type="NCBI Taxonomy" id="890399"/>
    <lineage>
        <taxon>Bacteria</taxon>
        <taxon>Pseudomonadati</taxon>
        <taxon>Thermodesulfobacteriota</taxon>
        <taxon>Desulfobacteria</taxon>
        <taxon>Desulfobacterales</taxon>
        <taxon>Desulfobacteraceae</taxon>
        <taxon>Candidatus Magnetoglobus</taxon>
    </lineage>
</organism>
<evidence type="ECO:0000313" key="2">
    <source>
        <dbReference type="Proteomes" id="UP000189670"/>
    </source>
</evidence>
<gene>
    <name evidence="1" type="ORF">OMM_12137</name>
</gene>
<protein>
    <submittedName>
        <fullName evidence="1">Uncharacterized protein</fullName>
    </submittedName>
</protein>
<feature type="non-terminal residue" evidence="1">
    <location>
        <position position="1"/>
    </location>
</feature>
<dbReference type="Proteomes" id="UP000189670">
    <property type="component" value="Unassembled WGS sequence"/>
</dbReference>
<proteinExistence type="predicted"/>
<reference evidence="2" key="1">
    <citation type="submission" date="2012-11" db="EMBL/GenBank/DDBJ databases">
        <authorList>
            <person name="Lucero-Rivera Y.E."/>
            <person name="Tovar-Ramirez D."/>
        </authorList>
    </citation>
    <scope>NUCLEOTIDE SEQUENCE [LARGE SCALE GENOMIC DNA]</scope>
    <source>
        <strain evidence="2">Araruama</strain>
    </source>
</reference>
<accession>A0A1V1NWL9</accession>
<comment type="caution">
    <text evidence="1">The sequence shown here is derived from an EMBL/GenBank/DDBJ whole genome shotgun (WGS) entry which is preliminary data.</text>
</comment>
<name>A0A1V1NWL9_9BACT</name>
<sequence>GERRIKPYYDFQLPRKIYYDISGQFSFSQKYDQQAWYMPAKLRIDITSGVIYDDIKTKETTKLMRLGNEGRSTATTLIAYSVIQSLFEQKEAAKKSKIT</sequence>
<evidence type="ECO:0000313" key="1">
    <source>
        <dbReference type="EMBL" id="ETR66958.1"/>
    </source>
</evidence>